<comment type="caution">
    <text evidence="2">The sequence shown here is derived from an EMBL/GenBank/DDBJ whole genome shotgun (WGS) entry which is preliminary data.</text>
</comment>
<dbReference type="CDD" id="cd04301">
    <property type="entry name" value="NAT_SF"/>
    <property type="match status" value="1"/>
</dbReference>
<dbReference type="AlphaFoldDB" id="A0A7K1VBN3"/>
<dbReference type="PROSITE" id="PS51186">
    <property type="entry name" value="GNAT"/>
    <property type="match status" value="1"/>
</dbReference>
<keyword evidence="3" id="KW-1185">Reference proteome</keyword>
<sequence length="281" mass="29077">MRDSGTLFCGVELAARIERAETELIAKGCGAAAARLGAEAGFVISVAGGVASFAEDGSPLNKVAGLGFAGVPGEAELDEIERLFAERKTPVQAEVSQLGDPGVGELLTARGYRLVSFENVLGLELGGERAAVIAEGVEVKPSAEGEFDTWLDVVAEGFAHPDAQGIASHEEFPADIIARAMRDLTGSAGVRRYLARHDGAVAGGASMRMSDGIAQLTGAATHPAHRRHGVQSSLLSVRLAEASAAGCDIAVVTTQPGSKSQQNVQRLGFALLYTRAILVKS</sequence>
<reference evidence="2 3" key="1">
    <citation type="submission" date="2019-12" db="EMBL/GenBank/DDBJ databases">
        <title>Nocardia sp. nov. ET3-3 isolated from soil.</title>
        <authorList>
            <person name="Kanchanasin P."/>
            <person name="Tanasupawat S."/>
            <person name="Yuki M."/>
            <person name="Kudo T."/>
        </authorList>
    </citation>
    <scope>NUCLEOTIDE SEQUENCE [LARGE SCALE GENOMIC DNA]</scope>
    <source>
        <strain evidence="2 3">ET3-3</strain>
    </source>
</reference>
<dbReference type="Gene3D" id="3.40.630.30">
    <property type="match status" value="1"/>
</dbReference>
<dbReference type="Pfam" id="PF00583">
    <property type="entry name" value="Acetyltransf_1"/>
    <property type="match status" value="1"/>
</dbReference>
<evidence type="ECO:0000259" key="1">
    <source>
        <dbReference type="PROSITE" id="PS51186"/>
    </source>
</evidence>
<dbReference type="EMBL" id="WRPP01000014">
    <property type="protein sequence ID" value="MVU83508.1"/>
    <property type="molecule type" value="Genomic_DNA"/>
</dbReference>
<name>A0A7K1VBN3_9NOCA</name>
<keyword evidence="2" id="KW-0808">Transferase</keyword>
<protein>
    <submittedName>
        <fullName evidence="2">GNAT family N-acetyltransferase</fullName>
    </submittedName>
</protein>
<evidence type="ECO:0000313" key="2">
    <source>
        <dbReference type="EMBL" id="MVU83508.1"/>
    </source>
</evidence>
<accession>A0A7K1VBN3</accession>
<evidence type="ECO:0000313" key="3">
    <source>
        <dbReference type="Proteomes" id="UP000466794"/>
    </source>
</evidence>
<dbReference type="InterPro" id="IPR016181">
    <property type="entry name" value="Acyl_CoA_acyltransferase"/>
</dbReference>
<dbReference type="GO" id="GO:0016747">
    <property type="term" value="F:acyltransferase activity, transferring groups other than amino-acyl groups"/>
    <property type="evidence" value="ECO:0007669"/>
    <property type="project" value="InterPro"/>
</dbReference>
<proteinExistence type="predicted"/>
<dbReference type="Proteomes" id="UP000466794">
    <property type="component" value="Unassembled WGS sequence"/>
</dbReference>
<organism evidence="2 3">
    <name type="scientific">Nocardia terrae</name>
    <dbReference type="NCBI Taxonomy" id="2675851"/>
    <lineage>
        <taxon>Bacteria</taxon>
        <taxon>Bacillati</taxon>
        <taxon>Actinomycetota</taxon>
        <taxon>Actinomycetes</taxon>
        <taxon>Mycobacteriales</taxon>
        <taxon>Nocardiaceae</taxon>
        <taxon>Nocardia</taxon>
    </lineage>
</organism>
<dbReference type="InterPro" id="IPR000182">
    <property type="entry name" value="GNAT_dom"/>
</dbReference>
<dbReference type="SUPFAM" id="SSF55729">
    <property type="entry name" value="Acyl-CoA N-acyltransferases (Nat)"/>
    <property type="match status" value="1"/>
</dbReference>
<feature type="domain" description="N-acetyltransferase" evidence="1">
    <location>
        <begin position="137"/>
        <end position="281"/>
    </location>
</feature>
<gene>
    <name evidence="2" type="ORF">GPX89_40510</name>
</gene>